<feature type="signal peptide" evidence="2">
    <location>
        <begin position="1"/>
        <end position="22"/>
    </location>
</feature>
<comment type="caution">
    <text evidence="4">The sequence shown here is derived from an EMBL/GenBank/DDBJ whole genome shotgun (WGS) entry which is preliminary data.</text>
</comment>
<keyword evidence="5" id="KW-1185">Reference proteome</keyword>
<sequence length="255" mass="28765">MNKINFFSFLLFSFFCFNFSYSETINAAILDESIKTVRLDYQTPNLYESQILLGFMNDMATNGFDPGYDAECPNNTPNQFYFKTNTHKLIIQGVGYYDSALTFPLGILTNQTGIIKIKVNSFEGFSSSQNFYVHDNVTNSYHDIKNGIFEIFLNSGLHENRFTLAFSNTSILLDVSTFESTTTFSTVVSESNWVTIVSPQALQKVEVYNINGKKMAELTCSQNEVSFDMNAFSKGVYVVNAYNISGVSSKKLLLH</sequence>
<dbReference type="Pfam" id="PF18962">
    <property type="entry name" value="Por_Secre_tail"/>
    <property type="match status" value="1"/>
</dbReference>
<name>A0ABX0I5D6_9FLAO</name>
<dbReference type="EMBL" id="JAAJBT010000005">
    <property type="protein sequence ID" value="NHM02400.1"/>
    <property type="molecule type" value="Genomic_DNA"/>
</dbReference>
<protein>
    <submittedName>
        <fullName evidence="4">T9SS type A sorting domain-containing protein</fullName>
    </submittedName>
</protein>
<evidence type="ECO:0000313" key="4">
    <source>
        <dbReference type="EMBL" id="NHM02400.1"/>
    </source>
</evidence>
<reference evidence="4 5" key="1">
    <citation type="submission" date="2020-02" db="EMBL/GenBank/DDBJ databases">
        <authorList>
            <person name="Chen W.-M."/>
        </authorList>
    </citation>
    <scope>NUCLEOTIDE SEQUENCE [LARGE SCALE GENOMIC DNA]</scope>
    <source>
        <strain evidence="4 5">KDG-16</strain>
    </source>
</reference>
<evidence type="ECO:0000256" key="1">
    <source>
        <dbReference type="ARBA" id="ARBA00022729"/>
    </source>
</evidence>
<keyword evidence="1 2" id="KW-0732">Signal</keyword>
<organism evidence="4 5">
    <name type="scientific">Flavobacterium difficile</name>
    <dbReference type="NCBI Taxonomy" id="2709659"/>
    <lineage>
        <taxon>Bacteria</taxon>
        <taxon>Pseudomonadati</taxon>
        <taxon>Bacteroidota</taxon>
        <taxon>Flavobacteriia</taxon>
        <taxon>Flavobacteriales</taxon>
        <taxon>Flavobacteriaceae</taxon>
        <taxon>Flavobacterium</taxon>
    </lineage>
</organism>
<evidence type="ECO:0000259" key="3">
    <source>
        <dbReference type="Pfam" id="PF18962"/>
    </source>
</evidence>
<evidence type="ECO:0000256" key="2">
    <source>
        <dbReference type="SAM" id="SignalP"/>
    </source>
</evidence>
<accession>A0ABX0I5D6</accession>
<dbReference type="InterPro" id="IPR026444">
    <property type="entry name" value="Secre_tail"/>
</dbReference>
<feature type="domain" description="Secretion system C-terminal sorting" evidence="3">
    <location>
        <begin position="194"/>
        <end position="252"/>
    </location>
</feature>
<proteinExistence type="predicted"/>
<dbReference type="Proteomes" id="UP000800984">
    <property type="component" value="Unassembled WGS sequence"/>
</dbReference>
<evidence type="ECO:0000313" key="5">
    <source>
        <dbReference type="Proteomes" id="UP000800984"/>
    </source>
</evidence>
<dbReference type="RefSeq" id="WP_166077510.1">
    <property type="nucleotide sequence ID" value="NZ_JAAJBT010000005.1"/>
</dbReference>
<dbReference type="NCBIfam" id="TIGR04183">
    <property type="entry name" value="Por_Secre_tail"/>
    <property type="match status" value="1"/>
</dbReference>
<feature type="chain" id="PRO_5045853576" evidence="2">
    <location>
        <begin position="23"/>
        <end position="255"/>
    </location>
</feature>
<gene>
    <name evidence="4" type="ORF">G4D72_09800</name>
</gene>